<evidence type="ECO:0000259" key="2">
    <source>
        <dbReference type="PROSITE" id="PS50853"/>
    </source>
</evidence>
<accession>A0ABX2AU73</accession>
<proteinExistence type="predicted"/>
<dbReference type="GeneID" id="82156618"/>
<dbReference type="InterPro" id="IPR008757">
    <property type="entry name" value="Peptidase_M6-like_domain"/>
</dbReference>
<feature type="region of interest" description="Disordered" evidence="1">
    <location>
        <begin position="472"/>
        <end position="491"/>
    </location>
</feature>
<reference evidence="3 4" key="1">
    <citation type="submission" date="2020-05" db="EMBL/GenBank/DDBJ databases">
        <title>Distinct polysaccharide utilization as determinants for interspecies competition between intestinal Prevotella spp.</title>
        <authorList>
            <person name="Galvez E.J.C."/>
            <person name="Iljazovic A."/>
            <person name="Strowig T."/>
        </authorList>
    </citation>
    <scope>NUCLEOTIDE SEQUENCE [LARGE SCALE GENOMIC DNA]</scope>
    <source>
        <strain evidence="3 4">PROD</strain>
    </source>
</reference>
<comment type="caution">
    <text evidence="3">The sequence shown here is derived from an EMBL/GenBank/DDBJ whole genome shotgun (WGS) entry which is preliminary data.</text>
</comment>
<evidence type="ECO:0000256" key="1">
    <source>
        <dbReference type="SAM" id="MobiDB-lite"/>
    </source>
</evidence>
<organism evidence="3 4">
    <name type="scientific">Xylanibacter rodentium</name>
    <dbReference type="NCBI Taxonomy" id="2736289"/>
    <lineage>
        <taxon>Bacteria</taxon>
        <taxon>Pseudomonadati</taxon>
        <taxon>Bacteroidota</taxon>
        <taxon>Bacteroidia</taxon>
        <taxon>Bacteroidales</taxon>
        <taxon>Prevotellaceae</taxon>
        <taxon>Xylanibacter</taxon>
    </lineage>
</organism>
<feature type="domain" description="Fibronectin type-III" evidence="2">
    <location>
        <begin position="527"/>
        <end position="630"/>
    </location>
</feature>
<dbReference type="InterPro" id="IPR036116">
    <property type="entry name" value="FN3_sf"/>
</dbReference>
<keyword evidence="3" id="KW-0378">Hydrolase</keyword>
<dbReference type="Pfam" id="PF05547">
    <property type="entry name" value="Peptidase_M6"/>
    <property type="match status" value="1"/>
</dbReference>
<keyword evidence="4" id="KW-1185">Reference proteome</keyword>
<dbReference type="EMBL" id="JABKKE010000002">
    <property type="protein sequence ID" value="NPE13201.1"/>
    <property type="molecule type" value="Genomic_DNA"/>
</dbReference>
<dbReference type="PROSITE" id="PS50853">
    <property type="entry name" value="FN3"/>
    <property type="match status" value="1"/>
</dbReference>
<sequence length="941" mass="102427">MTEKSLFRYLVLIVITIICGTDVLFAVPAKPGLITMIQPDGTEIQVRIIGDENAHYYLSEDGYLLVNDNNTFYYGNADASGNIVNSRIKAMPLASRSAEATGFLRTVNMEKVYAALQRRDAARAKVRRSAVPQKSQIGLFDTGFPSKGEQKGLVVLVEYKDVKFTHNDPYSYFNRMLNEDGFSDYGGTGCAAEYFRECSDNQFRPKFDVYGPITLSQNMSYYGGNDYSGNDKNPQKMAIEACQQLDATVDFSEYDRDGDGFIDNVFIFYAGRGEASGGSSNTVWPHSWNVTAAEYTSYIFDGVQLDRYACSNEWEGSRPDGVGTFIHEFSHVMGLPDLYATSYTSAFTPGGWSVLDHGSYNNGGCTPPLYSAYERYSLGWITPQVLDGPASVRLNSIGSNQACIIPTGDENEFFLIENRQKTSWDKYIPGHGMLVWHVDYDAYVWRQNTVNNNADHQYVDLEEADGTQTEFSRAGDAFPGTNNVTSFTDDTRPSMRTWSGAGLGLPLTDISEANGLITFNVAGGVVVPDPVTAIAATDIHPEGFTAHWLPSRQSGKYELSVYRKIEMNSGSGNVILDNVAGYDHKSVDNDTFAVVSGLEPDVEYFYVVYVNDRGVVSMPSNEISVTVGSPGFKQRIPKALEATCVSGTSFTANWLPLEGADNYEVNVYSKEKGNPYLSATDFTGGIGAMLSGWETNTTLTYANSAYSGEAIPSLRFAFNAASLTSPLFEDDVRSLSFWHRGVNASEGNHLVVSVNVGADGWMDIAELEVDNAAGGTVTTIDDIPAGTRMVRISYSRKGVGSVAVDDVKIEWGGEVSVVPFGRFYAGNVVSMPVTGLSPATTYYYTVTATDGSLFSKKSNEIAVTTDSSINDGMEMMAVSSVIRAEGRRLVIPAGVDVIVSDMSGRVICRKMPSGADSSVTLPAGGVYVIKSAGHCYKIVVM</sequence>
<evidence type="ECO:0000313" key="4">
    <source>
        <dbReference type="Proteomes" id="UP001193734"/>
    </source>
</evidence>
<dbReference type="CDD" id="cd00063">
    <property type="entry name" value="FN3"/>
    <property type="match status" value="1"/>
</dbReference>
<keyword evidence="3" id="KW-0645">Protease</keyword>
<keyword evidence="3" id="KW-0482">Metalloprotease</keyword>
<dbReference type="PANTHER" id="PTHR41775:SF1">
    <property type="entry name" value="PEPTIDASE M6-LIKE DOMAIN-CONTAINING PROTEIN"/>
    <property type="match status" value="1"/>
</dbReference>
<dbReference type="PANTHER" id="PTHR41775">
    <property type="entry name" value="SECRETED PROTEIN-RELATED"/>
    <property type="match status" value="1"/>
</dbReference>
<gene>
    <name evidence="3" type="ORF">HPS55_02455</name>
</gene>
<dbReference type="InterPro" id="IPR013783">
    <property type="entry name" value="Ig-like_fold"/>
</dbReference>
<dbReference type="GO" id="GO:0008237">
    <property type="term" value="F:metallopeptidase activity"/>
    <property type="evidence" value="ECO:0007669"/>
    <property type="project" value="UniProtKB-KW"/>
</dbReference>
<name>A0ABX2AU73_9BACT</name>
<dbReference type="SUPFAM" id="SSF55486">
    <property type="entry name" value="Metalloproteases ('zincins'), catalytic domain"/>
    <property type="match status" value="1"/>
</dbReference>
<dbReference type="SUPFAM" id="SSF49265">
    <property type="entry name" value="Fibronectin type III"/>
    <property type="match status" value="2"/>
</dbReference>
<dbReference type="Proteomes" id="UP001193734">
    <property type="component" value="Unassembled WGS sequence"/>
</dbReference>
<dbReference type="RefSeq" id="WP_172176840.1">
    <property type="nucleotide sequence ID" value="NZ_CASGIA010000001.1"/>
</dbReference>
<dbReference type="Gene3D" id="2.60.40.10">
    <property type="entry name" value="Immunoglobulins"/>
    <property type="match status" value="2"/>
</dbReference>
<dbReference type="NCBIfam" id="TIGR03296">
    <property type="entry name" value="M6dom_TIGR03296"/>
    <property type="match status" value="1"/>
</dbReference>
<protein>
    <submittedName>
        <fullName evidence="3">M6 family metalloprotease domain-containing protein</fullName>
    </submittedName>
</protein>
<dbReference type="InterPro" id="IPR003961">
    <property type="entry name" value="FN3_dom"/>
</dbReference>
<dbReference type="SMART" id="SM00060">
    <property type="entry name" value="FN3"/>
    <property type="match status" value="2"/>
</dbReference>
<evidence type="ECO:0000313" key="3">
    <source>
        <dbReference type="EMBL" id="NPE13201.1"/>
    </source>
</evidence>